<dbReference type="PANTHER" id="PTHR18901">
    <property type="entry name" value="2-DEOXYGLUCOSE-6-PHOSPHATE PHOSPHATASE 2"/>
    <property type="match status" value="1"/>
</dbReference>
<dbReference type="NCBIfam" id="TIGR01509">
    <property type="entry name" value="HAD-SF-IA-v3"/>
    <property type="match status" value="1"/>
</dbReference>
<dbReference type="InterPro" id="IPR023214">
    <property type="entry name" value="HAD_sf"/>
</dbReference>
<protein>
    <submittedName>
        <fullName evidence="1">Haloacid dehalogenase</fullName>
    </submittedName>
</protein>
<accession>A0A918TUY0</accession>
<evidence type="ECO:0000313" key="1">
    <source>
        <dbReference type="EMBL" id="GHC63670.1"/>
    </source>
</evidence>
<name>A0A918TUY0_9RHOB</name>
<organism evidence="1 2">
    <name type="scientific">Neogemmobacter tilapiae</name>
    <dbReference type="NCBI Taxonomy" id="875041"/>
    <lineage>
        <taxon>Bacteria</taxon>
        <taxon>Pseudomonadati</taxon>
        <taxon>Pseudomonadota</taxon>
        <taxon>Alphaproteobacteria</taxon>
        <taxon>Rhodobacterales</taxon>
        <taxon>Paracoccaceae</taxon>
        <taxon>Neogemmobacter</taxon>
    </lineage>
</organism>
<dbReference type="Pfam" id="PF00702">
    <property type="entry name" value="Hydrolase"/>
    <property type="match status" value="1"/>
</dbReference>
<dbReference type="InterPro" id="IPR036412">
    <property type="entry name" value="HAD-like_sf"/>
</dbReference>
<dbReference type="SFLD" id="SFLDG01135">
    <property type="entry name" value="C1.5.6:_HAD__Beta-PGM__Phospha"/>
    <property type="match status" value="1"/>
</dbReference>
<dbReference type="Gene3D" id="1.10.150.240">
    <property type="entry name" value="Putative phosphatase, domain 2"/>
    <property type="match status" value="1"/>
</dbReference>
<comment type="caution">
    <text evidence="1">The sequence shown here is derived from an EMBL/GenBank/DDBJ whole genome shotgun (WGS) entry which is preliminary data.</text>
</comment>
<proteinExistence type="predicted"/>
<keyword evidence="2" id="KW-1185">Reference proteome</keyword>
<reference evidence="1" key="2">
    <citation type="submission" date="2020-09" db="EMBL/GenBank/DDBJ databases">
        <authorList>
            <person name="Sun Q."/>
            <person name="Kim S."/>
        </authorList>
    </citation>
    <scope>NUCLEOTIDE SEQUENCE</scope>
    <source>
        <strain evidence="1">KCTC 23310</strain>
    </source>
</reference>
<sequence length="211" mass="22719">MNLQFEAVIFDLDGTLIDTESLALATGMAAFERVGNPVDESFMHGLVGVDNPTANARIMARFPALDFERLHKFWREGFDRGIENDLQLKPGVAELLPALILPKAVATSSDRRSALYKIGRAGLAPHFPHVVSRDDVVSPKPAPDPFLHAAELLGVDPSRCLAFEDSEIGSQAAMAAGMYVIQVPDFVPATGQFAHHVAPDLLSGARHAGLI</sequence>
<dbReference type="Gene3D" id="3.40.50.1000">
    <property type="entry name" value="HAD superfamily/HAD-like"/>
    <property type="match status" value="1"/>
</dbReference>
<dbReference type="InterPro" id="IPR006439">
    <property type="entry name" value="HAD-SF_hydro_IA"/>
</dbReference>
<dbReference type="SUPFAM" id="SSF56784">
    <property type="entry name" value="HAD-like"/>
    <property type="match status" value="1"/>
</dbReference>
<dbReference type="Proteomes" id="UP000638981">
    <property type="component" value="Unassembled WGS sequence"/>
</dbReference>
<dbReference type="SFLD" id="SFLDG01129">
    <property type="entry name" value="C1.5:_HAD__Beta-PGM__Phosphata"/>
    <property type="match status" value="1"/>
</dbReference>
<dbReference type="RefSeq" id="WP_189412581.1">
    <property type="nucleotide sequence ID" value="NZ_BMYJ01000010.1"/>
</dbReference>
<evidence type="ECO:0000313" key="2">
    <source>
        <dbReference type="Proteomes" id="UP000638981"/>
    </source>
</evidence>
<dbReference type="CDD" id="cd07505">
    <property type="entry name" value="HAD_BPGM-like"/>
    <property type="match status" value="1"/>
</dbReference>
<dbReference type="EMBL" id="BMYJ01000010">
    <property type="protein sequence ID" value="GHC63670.1"/>
    <property type="molecule type" value="Genomic_DNA"/>
</dbReference>
<dbReference type="AlphaFoldDB" id="A0A918TUY0"/>
<reference evidence="1" key="1">
    <citation type="journal article" date="2014" name="Int. J. Syst. Evol. Microbiol.">
        <title>Complete genome sequence of Corynebacterium casei LMG S-19264T (=DSM 44701T), isolated from a smear-ripened cheese.</title>
        <authorList>
            <consortium name="US DOE Joint Genome Institute (JGI-PGF)"/>
            <person name="Walter F."/>
            <person name="Albersmeier A."/>
            <person name="Kalinowski J."/>
            <person name="Ruckert C."/>
        </authorList>
    </citation>
    <scope>NUCLEOTIDE SEQUENCE</scope>
    <source>
        <strain evidence="1">KCTC 23310</strain>
    </source>
</reference>
<dbReference type="PRINTS" id="PR00413">
    <property type="entry name" value="HADHALOGNASE"/>
</dbReference>
<gene>
    <name evidence="1" type="ORF">GCM10007315_30040</name>
</gene>
<dbReference type="SFLD" id="SFLDS00003">
    <property type="entry name" value="Haloacid_Dehalogenase"/>
    <property type="match status" value="1"/>
</dbReference>
<dbReference type="PANTHER" id="PTHR18901:SF38">
    <property type="entry name" value="PSEUDOURIDINE-5'-PHOSPHATASE"/>
    <property type="match status" value="1"/>
</dbReference>
<dbReference type="InterPro" id="IPR023198">
    <property type="entry name" value="PGP-like_dom2"/>
</dbReference>